<dbReference type="Gene3D" id="3.40.50.300">
    <property type="entry name" value="P-loop containing nucleotide triphosphate hydrolases"/>
    <property type="match status" value="1"/>
</dbReference>
<dbReference type="OrthoDB" id="196131at2759"/>
<dbReference type="EMBL" id="JAEFCI010001066">
    <property type="protein sequence ID" value="KAG5463151.1"/>
    <property type="molecule type" value="Genomic_DNA"/>
</dbReference>
<keyword evidence="2" id="KW-0378">Hydrolase</keyword>
<evidence type="ECO:0000256" key="3">
    <source>
        <dbReference type="ARBA" id="ARBA00022806"/>
    </source>
</evidence>
<feature type="region of interest" description="Disordered" evidence="6">
    <location>
        <begin position="1"/>
        <end position="145"/>
    </location>
</feature>
<dbReference type="GO" id="GO:0005524">
    <property type="term" value="F:ATP binding"/>
    <property type="evidence" value="ECO:0007669"/>
    <property type="project" value="UniProtKB-KW"/>
</dbReference>
<evidence type="ECO:0000256" key="5">
    <source>
        <dbReference type="PROSITE-ProRule" id="PRU00552"/>
    </source>
</evidence>
<protein>
    <recommendedName>
        <fullName evidence="7">DEAD-box RNA helicase Q domain-containing protein</fullName>
    </recommendedName>
</protein>
<keyword evidence="3" id="KW-0347">Helicase</keyword>
<keyword evidence="9" id="KW-1185">Reference proteome</keyword>
<feature type="region of interest" description="Disordered" evidence="6">
    <location>
        <begin position="202"/>
        <end position="225"/>
    </location>
</feature>
<evidence type="ECO:0000256" key="4">
    <source>
        <dbReference type="ARBA" id="ARBA00022840"/>
    </source>
</evidence>
<sequence length="356" mass="37909">MDRRGQQSAPGLAFGFSRTKGAAFGGGVGGGGGGPAGAGRPAVGFGSPRRLGREREEDDDGSDAQLPRRKFPRVGCDGGGGAGSGDDERTFDEDSDDEGVHPRQKDEEEDEDPLEAFMACIEDKVKEDASKEPQQPKIRRDDIEDEDEIESYVNAMKKKGITVGRVNAGGADVRTAADEDANSDEEVYAAAARADAGLKYAKGGKLDSDDEPPKEKRKDVEPLPSVDMRVSGSDVAKPCISFAHFGFDEALIDIIARCGYTEPTGIQRQVRRAPPVEFISTHCVRFGPYGQAVPVALSGRDIIGIAKTEPLAPKGDGPIGLILAPTRELGHQIYVEAKRFGKAYGLKYVAVCPLSS</sequence>
<dbReference type="PROSITE" id="PS51195">
    <property type="entry name" value="Q_MOTIF"/>
    <property type="match status" value="1"/>
</dbReference>
<evidence type="ECO:0000256" key="2">
    <source>
        <dbReference type="ARBA" id="ARBA00022801"/>
    </source>
</evidence>
<evidence type="ECO:0000256" key="1">
    <source>
        <dbReference type="ARBA" id="ARBA00022741"/>
    </source>
</evidence>
<dbReference type="InterPro" id="IPR014014">
    <property type="entry name" value="RNA_helicase_DEAD_Q_motif"/>
</dbReference>
<evidence type="ECO:0000259" key="7">
    <source>
        <dbReference type="PROSITE" id="PS51195"/>
    </source>
</evidence>
<dbReference type="PANTHER" id="PTHR47958">
    <property type="entry name" value="ATP-DEPENDENT RNA HELICASE DBP3"/>
    <property type="match status" value="1"/>
</dbReference>
<feature type="compositionally biased region" description="Basic and acidic residues" evidence="6">
    <location>
        <begin position="121"/>
        <end position="131"/>
    </location>
</feature>
<reference evidence="8 9" key="1">
    <citation type="journal article" name="Sci. Rep.">
        <title>Genome-scale phylogenetic analyses confirm Olpidium as the closest living zoosporic fungus to the non-flagellated, terrestrial fungi.</title>
        <authorList>
            <person name="Chang Y."/>
            <person name="Rochon D."/>
            <person name="Sekimoto S."/>
            <person name="Wang Y."/>
            <person name="Chovatia M."/>
            <person name="Sandor L."/>
            <person name="Salamov A."/>
            <person name="Grigoriev I.V."/>
            <person name="Stajich J.E."/>
            <person name="Spatafora J.W."/>
        </authorList>
    </citation>
    <scope>NUCLEOTIDE SEQUENCE [LARGE SCALE GENOMIC DNA]</scope>
    <source>
        <strain evidence="8">S191</strain>
    </source>
</reference>
<gene>
    <name evidence="8" type="ORF">BJ554DRAFT_1456</name>
</gene>
<dbReference type="GO" id="GO:0016787">
    <property type="term" value="F:hydrolase activity"/>
    <property type="evidence" value="ECO:0007669"/>
    <property type="project" value="UniProtKB-KW"/>
</dbReference>
<dbReference type="Proteomes" id="UP000673691">
    <property type="component" value="Unassembled WGS sequence"/>
</dbReference>
<comment type="caution">
    <text evidence="8">The sequence shown here is derived from an EMBL/GenBank/DDBJ whole genome shotgun (WGS) entry which is preliminary data.</text>
</comment>
<keyword evidence="1" id="KW-0547">Nucleotide-binding</keyword>
<name>A0A8H8A180_9FUNG</name>
<proteinExistence type="predicted"/>
<dbReference type="GO" id="GO:0003724">
    <property type="term" value="F:RNA helicase activity"/>
    <property type="evidence" value="ECO:0007669"/>
    <property type="project" value="InterPro"/>
</dbReference>
<feature type="compositionally biased region" description="Gly residues" evidence="6">
    <location>
        <begin position="23"/>
        <end position="37"/>
    </location>
</feature>
<dbReference type="SUPFAM" id="SSF52540">
    <property type="entry name" value="P-loop containing nucleoside triphosphate hydrolases"/>
    <property type="match status" value="2"/>
</dbReference>
<keyword evidence="4" id="KW-0067">ATP-binding</keyword>
<evidence type="ECO:0000313" key="8">
    <source>
        <dbReference type="EMBL" id="KAG5463151.1"/>
    </source>
</evidence>
<dbReference type="InterPro" id="IPR027417">
    <property type="entry name" value="P-loop_NTPase"/>
</dbReference>
<feature type="compositionally biased region" description="Basic and acidic residues" evidence="6">
    <location>
        <begin position="204"/>
        <end position="221"/>
    </location>
</feature>
<evidence type="ECO:0000313" key="9">
    <source>
        <dbReference type="Proteomes" id="UP000673691"/>
    </source>
</evidence>
<evidence type="ECO:0000256" key="6">
    <source>
        <dbReference type="SAM" id="MobiDB-lite"/>
    </source>
</evidence>
<accession>A0A8H8A180</accession>
<organism evidence="8 9">
    <name type="scientific">Olpidium bornovanus</name>
    <dbReference type="NCBI Taxonomy" id="278681"/>
    <lineage>
        <taxon>Eukaryota</taxon>
        <taxon>Fungi</taxon>
        <taxon>Fungi incertae sedis</taxon>
        <taxon>Olpidiomycota</taxon>
        <taxon>Olpidiomycotina</taxon>
        <taxon>Olpidiomycetes</taxon>
        <taxon>Olpidiales</taxon>
        <taxon>Olpidiaceae</taxon>
        <taxon>Olpidium</taxon>
    </lineage>
</organism>
<feature type="domain" description="DEAD-box RNA helicase Q" evidence="7">
    <location>
        <begin position="240"/>
        <end position="268"/>
    </location>
</feature>
<feature type="short sequence motif" description="Q motif" evidence="5">
    <location>
        <begin position="240"/>
        <end position="268"/>
    </location>
</feature>
<dbReference type="AlphaFoldDB" id="A0A8H8A180"/>